<evidence type="ECO:0000256" key="4">
    <source>
        <dbReference type="ARBA" id="ARBA00022833"/>
    </source>
</evidence>
<proteinExistence type="predicted"/>
<feature type="binding site" evidence="6 7">
    <location>
        <position position="295"/>
    </location>
    <ligand>
        <name>Zn(2+)</name>
        <dbReference type="ChEBI" id="CHEBI:29105"/>
    </ligand>
</feature>
<dbReference type="PROSITE" id="PS50970">
    <property type="entry name" value="HCY"/>
    <property type="match status" value="1"/>
</dbReference>
<evidence type="ECO:0000313" key="9">
    <source>
        <dbReference type="EMBL" id="SMC27977.1"/>
    </source>
</evidence>
<dbReference type="FunFam" id="3.20.20.330:FF:000002">
    <property type="entry name" value="Homocysteine S-methyltransferase"/>
    <property type="match status" value="1"/>
</dbReference>
<evidence type="ECO:0000256" key="6">
    <source>
        <dbReference type="PIRSR" id="PIRSR037505-2"/>
    </source>
</evidence>
<evidence type="ECO:0000259" key="8">
    <source>
        <dbReference type="PROSITE" id="PS50970"/>
    </source>
</evidence>
<dbReference type="InterPro" id="IPR017226">
    <property type="entry name" value="BHMT-like"/>
</dbReference>
<evidence type="ECO:0000256" key="2">
    <source>
        <dbReference type="ARBA" id="ARBA00022679"/>
    </source>
</evidence>
<dbReference type="Pfam" id="PF02574">
    <property type="entry name" value="S-methyl_trans"/>
    <property type="match status" value="1"/>
</dbReference>
<feature type="binding site" evidence="6 7">
    <location>
        <position position="229"/>
    </location>
    <ligand>
        <name>Zn(2+)</name>
        <dbReference type="ChEBI" id="CHEBI:29105"/>
    </ligand>
</feature>
<dbReference type="GO" id="GO:0008270">
    <property type="term" value="F:zinc ion binding"/>
    <property type="evidence" value="ECO:0007669"/>
    <property type="project" value="InterPro"/>
</dbReference>
<evidence type="ECO:0000256" key="7">
    <source>
        <dbReference type="PROSITE-ProRule" id="PRU00333"/>
    </source>
</evidence>
<dbReference type="SUPFAM" id="SSF82282">
    <property type="entry name" value="Homocysteine S-methyltransferase"/>
    <property type="match status" value="1"/>
</dbReference>
<dbReference type="PIRSF" id="PIRSF037505">
    <property type="entry name" value="Betaine_HMT"/>
    <property type="match status" value="1"/>
</dbReference>
<comment type="cofactor">
    <cofactor evidence="6">
        <name>Zn(2+)</name>
        <dbReference type="ChEBI" id="CHEBI:29105"/>
    </cofactor>
    <text evidence="6">Binds 1 zinc ion per subunit.</text>
</comment>
<dbReference type="InterPro" id="IPR003726">
    <property type="entry name" value="HCY_dom"/>
</dbReference>
<evidence type="ECO:0000313" key="10">
    <source>
        <dbReference type="Proteomes" id="UP000192468"/>
    </source>
</evidence>
<organism evidence="9 10">
    <name type="scientific">Clostridium acidisoli DSM 12555</name>
    <dbReference type="NCBI Taxonomy" id="1121291"/>
    <lineage>
        <taxon>Bacteria</taxon>
        <taxon>Bacillati</taxon>
        <taxon>Bacillota</taxon>
        <taxon>Clostridia</taxon>
        <taxon>Eubacteriales</taxon>
        <taxon>Clostridiaceae</taxon>
        <taxon>Clostridium</taxon>
    </lineage>
</organism>
<dbReference type="OrthoDB" id="9803687at2"/>
<dbReference type="Gene3D" id="3.20.20.330">
    <property type="entry name" value="Homocysteine-binding-like domain"/>
    <property type="match status" value="1"/>
</dbReference>
<dbReference type="GO" id="GO:0008898">
    <property type="term" value="F:S-adenosylmethionine-homocysteine S-methyltransferase activity"/>
    <property type="evidence" value="ECO:0007669"/>
    <property type="project" value="TreeGrafter"/>
</dbReference>
<dbReference type="AlphaFoldDB" id="A0A1W1XVS1"/>
<keyword evidence="10" id="KW-1185">Reference proteome</keyword>
<dbReference type="STRING" id="1121291.SAMN02745134_03356"/>
<evidence type="ECO:0000256" key="3">
    <source>
        <dbReference type="ARBA" id="ARBA00022723"/>
    </source>
</evidence>
<evidence type="ECO:0000256" key="5">
    <source>
        <dbReference type="ARBA" id="ARBA00076752"/>
    </source>
</evidence>
<keyword evidence="4 6" id="KW-0862">Zinc</keyword>
<dbReference type="GO" id="GO:0009086">
    <property type="term" value="P:methionine biosynthetic process"/>
    <property type="evidence" value="ECO:0007669"/>
    <property type="project" value="InterPro"/>
</dbReference>
<accession>A0A1W1XVS1</accession>
<dbReference type="EMBL" id="FWXH01000021">
    <property type="protein sequence ID" value="SMC27977.1"/>
    <property type="molecule type" value="Genomic_DNA"/>
</dbReference>
<dbReference type="NCBIfam" id="NF007020">
    <property type="entry name" value="PRK09485.1"/>
    <property type="match status" value="1"/>
</dbReference>
<dbReference type="InterPro" id="IPR036589">
    <property type="entry name" value="HCY_dom_sf"/>
</dbReference>
<gene>
    <name evidence="9" type="ORF">SAMN02745134_03356</name>
</gene>
<name>A0A1W1XVS1_9CLOT</name>
<feature type="binding site" evidence="6 7">
    <location>
        <position position="294"/>
    </location>
    <ligand>
        <name>Zn(2+)</name>
        <dbReference type="ChEBI" id="CHEBI:29105"/>
    </ligand>
</feature>
<dbReference type="GO" id="GO:0033528">
    <property type="term" value="P:S-methylmethionine cycle"/>
    <property type="evidence" value="ECO:0007669"/>
    <property type="project" value="TreeGrafter"/>
</dbReference>
<dbReference type="RefSeq" id="WP_084117368.1">
    <property type="nucleotide sequence ID" value="NZ_FWXH01000021.1"/>
</dbReference>
<evidence type="ECO:0000256" key="1">
    <source>
        <dbReference type="ARBA" id="ARBA00022603"/>
    </source>
</evidence>
<dbReference type="PANTHER" id="PTHR46015">
    <property type="entry name" value="ZGC:172121"/>
    <property type="match status" value="1"/>
</dbReference>
<sequence>MNPIEKILREYPLIILDGALATELEKQDLDLNDTLWSAKVLTEKPEAIYKVHYDYFVSGADCAITASYQATIDGFQKKGFTENEAIALIKKSVELAAKAREDFWKKPINRVNRPYPLVAASVGPYGAYLADGSEYRGDYKLTEKELMDFHRPRIKTLIEAGADILACETVPSFVEAKAIAKLLNEFKSTYAWISFSCKNNLQISDGTEISKCAKYLEDFDNVAAIGVNCTSPKYVTSLIGEIAKASSKFIIVYPNSGEEYNAKSKEWHGDCSSEAYGKNARKWYEAGARLIGGCCRTSPEDIKAIAYWGRNLKVGS</sequence>
<keyword evidence="2 7" id="KW-0808">Transferase</keyword>
<dbReference type="PANTHER" id="PTHR46015:SF1">
    <property type="entry name" value="HOMOCYSTEINE S-METHYLTRANSFERASE-LIKE ISOFORM 1"/>
    <property type="match status" value="1"/>
</dbReference>
<reference evidence="9 10" key="1">
    <citation type="submission" date="2017-04" db="EMBL/GenBank/DDBJ databases">
        <authorList>
            <person name="Afonso C.L."/>
            <person name="Miller P.J."/>
            <person name="Scott M.A."/>
            <person name="Spackman E."/>
            <person name="Goraichik I."/>
            <person name="Dimitrov K.M."/>
            <person name="Suarez D.L."/>
            <person name="Swayne D.E."/>
        </authorList>
    </citation>
    <scope>NUCLEOTIDE SEQUENCE [LARGE SCALE GENOMIC DNA]</scope>
    <source>
        <strain evidence="9 10">DSM 12555</strain>
    </source>
</reference>
<dbReference type="GO" id="GO:0032259">
    <property type="term" value="P:methylation"/>
    <property type="evidence" value="ECO:0007669"/>
    <property type="project" value="UniProtKB-KW"/>
</dbReference>
<feature type="domain" description="Hcy-binding" evidence="8">
    <location>
        <begin position="2"/>
        <end position="309"/>
    </location>
</feature>
<dbReference type="Proteomes" id="UP000192468">
    <property type="component" value="Unassembled WGS sequence"/>
</dbReference>
<keyword evidence="3 6" id="KW-0479">Metal-binding</keyword>
<protein>
    <recommendedName>
        <fullName evidence="5">S-methylmethionine:homocysteine methyltransferase</fullName>
    </recommendedName>
</protein>
<keyword evidence="1 7" id="KW-0489">Methyltransferase</keyword>
<dbReference type="InterPro" id="IPR051486">
    <property type="entry name" value="Hcy_S-methyltransferase"/>
</dbReference>